<keyword evidence="2" id="KW-1185">Reference proteome</keyword>
<accession>A0AAW0GPC5</accession>
<name>A0AAW0GPC5_9APHY</name>
<dbReference type="AlphaFoldDB" id="A0AAW0GPC5"/>
<gene>
    <name evidence="1" type="ORF">QCA50_005153</name>
</gene>
<comment type="caution">
    <text evidence="1">The sequence shown here is derived from an EMBL/GenBank/DDBJ whole genome shotgun (WGS) entry which is preliminary data.</text>
</comment>
<dbReference type="EMBL" id="JASBNA010000005">
    <property type="protein sequence ID" value="KAK7691752.1"/>
    <property type="molecule type" value="Genomic_DNA"/>
</dbReference>
<protein>
    <submittedName>
        <fullName evidence="1">Uncharacterized protein</fullName>
    </submittedName>
</protein>
<evidence type="ECO:0000313" key="1">
    <source>
        <dbReference type="EMBL" id="KAK7691752.1"/>
    </source>
</evidence>
<organism evidence="1 2">
    <name type="scientific">Cerrena zonata</name>
    <dbReference type="NCBI Taxonomy" id="2478898"/>
    <lineage>
        <taxon>Eukaryota</taxon>
        <taxon>Fungi</taxon>
        <taxon>Dikarya</taxon>
        <taxon>Basidiomycota</taxon>
        <taxon>Agaricomycotina</taxon>
        <taxon>Agaricomycetes</taxon>
        <taxon>Polyporales</taxon>
        <taxon>Cerrenaceae</taxon>
        <taxon>Cerrena</taxon>
    </lineage>
</organism>
<reference evidence="1 2" key="1">
    <citation type="submission" date="2022-09" db="EMBL/GenBank/DDBJ databases">
        <authorList>
            <person name="Palmer J.M."/>
        </authorList>
    </citation>
    <scope>NUCLEOTIDE SEQUENCE [LARGE SCALE GENOMIC DNA]</scope>
    <source>
        <strain evidence="1 2">DSM 7382</strain>
    </source>
</reference>
<sequence>MNGIYIATEITRHLGSLIKAGFHEDRYKGTNKDGKTLYEDRLRYTLNPLSYNHYGCNVPGLAILKGEVMKYLFTERCLHPRQANDAFDSQPGMLSVFINEWVTPLENNLEVLPNDYFMTAQERSNIYHVNHKHLP</sequence>
<proteinExistence type="predicted"/>
<evidence type="ECO:0000313" key="2">
    <source>
        <dbReference type="Proteomes" id="UP001385951"/>
    </source>
</evidence>
<dbReference type="Proteomes" id="UP001385951">
    <property type="component" value="Unassembled WGS sequence"/>
</dbReference>